<dbReference type="OrthoDB" id="2013972at2759"/>
<evidence type="ECO:0000313" key="5">
    <source>
        <dbReference type="Proteomes" id="UP000274756"/>
    </source>
</evidence>
<dbReference type="PANTHER" id="PTHR14911">
    <property type="entry name" value="THUMP DOMAIN-CONTAINING"/>
    <property type="match status" value="1"/>
</dbReference>
<keyword evidence="1" id="KW-0812">Transmembrane</keyword>
<dbReference type="Proteomes" id="UP000038040">
    <property type="component" value="Unplaced"/>
</dbReference>
<dbReference type="GO" id="GO:0043527">
    <property type="term" value="C:tRNA methyltransferase complex"/>
    <property type="evidence" value="ECO:0007669"/>
    <property type="project" value="UniProtKB-ARBA"/>
</dbReference>
<dbReference type="Proteomes" id="UP000274756">
    <property type="component" value="Unassembled WGS sequence"/>
</dbReference>
<evidence type="ECO:0000313" key="6">
    <source>
        <dbReference type="WBParaSite" id="DME_0000623601-mRNA-1"/>
    </source>
</evidence>
<dbReference type="InterPro" id="IPR000241">
    <property type="entry name" value="RlmKL-like_Mtase"/>
</dbReference>
<protein>
    <submittedName>
        <fullName evidence="6">UPF0020 domain-containing protein</fullName>
    </submittedName>
</protein>
<dbReference type="Pfam" id="PF01170">
    <property type="entry name" value="UPF0020"/>
    <property type="match status" value="1"/>
</dbReference>
<name>A0A0N4UFL4_DRAME</name>
<organism evidence="4 6">
    <name type="scientific">Dracunculus medinensis</name>
    <name type="common">Guinea worm</name>
    <dbReference type="NCBI Taxonomy" id="318479"/>
    <lineage>
        <taxon>Eukaryota</taxon>
        <taxon>Metazoa</taxon>
        <taxon>Ecdysozoa</taxon>
        <taxon>Nematoda</taxon>
        <taxon>Chromadorea</taxon>
        <taxon>Rhabditida</taxon>
        <taxon>Spirurina</taxon>
        <taxon>Dracunculoidea</taxon>
        <taxon>Dracunculidae</taxon>
        <taxon>Dracunculus</taxon>
    </lineage>
</organism>
<proteinExistence type="predicted"/>
<feature type="transmembrane region" description="Helical" evidence="1">
    <location>
        <begin position="121"/>
        <end position="140"/>
    </location>
</feature>
<gene>
    <name evidence="3" type="ORF">DME_LOCUS1133</name>
</gene>
<evidence type="ECO:0000313" key="4">
    <source>
        <dbReference type="Proteomes" id="UP000038040"/>
    </source>
</evidence>
<dbReference type="EMBL" id="UYYG01000014">
    <property type="protein sequence ID" value="VDN51160.1"/>
    <property type="molecule type" value="Genomic_DNA"/>
</dbReference>
<feature type="domain" description="Ribosomal RNA large subunit methyltransferase K/L-like methyltransferase" evidence="2">
    <location>
        <begin position="30"/>
        <end position="81"/>
    </location>
</feature>
<keyword evidence="1" id="KW-0472">Membrane</keyword>
<dbReference type="InterPro" id="IPR029063">
    <property type="entry name" value="SAM-dependent_MTases_sf"/>
</dbReference>
<dbReference type="WBParaSite" id="DME_0000623601-mRNA-1">
    <property type="protein sequence ID" value="DME_0000623601-mRNA-1"/>
    <property type="gene ID" value="DME_0000623601"/>
</dbReference>
<keyword evidence="1" id="KW-1133">Transmembrane helix</keyword>
<evidence type="ECO:0000313" key="3">
    <source>
        <dbReference type="EMBL" id="VDN51160.1"/>
    </source>
</evidence>
<dbReference type="PANTHER" id="PTHR14911:SF1">
    <property type="entry name" value="THUMP DOMAIN-CONTAINING PROTEIN 2"/>
    <property type="match status" value="1"/>
</dbReference>
<keyword evidence="5" id="KW-1185">Reference proteome</keyword>
<dbReference type="GO" id="GO:0016423">
    <property type="term" value="F:tRNA (guanine) methyltransferase activity"/>
    <property type="evidence" value="ECO:0007669"/>
    <property type="project" value="TreeGrafter"/>
</dbReference>
<dbReference type="SUPFAM" id="SSF53335">
    <property type="entry name" value="S-adenosyl-L-methionine-dependent methyltransferases"/>
    <property type="match status" value="1"/>
</dbReference>
<dbReference type="Gene3D" id="3.40.50.150">
    <property type="entry name" value="Vaccinia Virus protein VP39"/>
    <property type="match status" value="1"/>
</dbReference>
<reference evidence="3 5" key="2">
    <citation type="submission" date="2018-11" db="EMBL/GenBank/DDBJ databases">
        <authorList>
            <consortium name="Pathogen Informatics"/>
        </authorList>
    </citation>
    <scope>NUCLEOTIDE SEQUENCE [LARGE SCALE GENOMIC DNA]</scope>
</reference>
<evidence type="ECO:0000259" key="2">
    <source>
        <dbReference type="Pfam" id="PF01170"/>
    </source>
</evidence>
<dbReference type="AlphaFoldDB" id="A0A0N4UFL4"/>
<dbReference type="CDD" id="cd02440">
    <property type="entry name" value="AdoMet_MTases"/>
    <property type="match status" value="1"/>
</dbReference>
<sequence>MSCCLSCGNLNFSIYIGSWYLCEFRDRLSKRPYLWRNYLRSTVADAMVSLADIRDYQIILDLTCGSSSILMQAAYEFKDRCYFLGVDISMSALEISVKNKKYLCDFERNDIYIDFINADVIFGNVLLSCVILIFFLLDFFNFRCVDHIISDLPFGQHHGTVQESMHILQRTLEIFSRFSRFFLIFTDSYFFG</sequence>
<evidence type="ECO:0000256" key="1">
    <source>
        <dbReference type="SAM" id="Phobius"/>
    </source>
</evidence>
<dbReference type="STRING" id="318479.A0A0N4UFL4"/>
<accession>A0A0N4UFL4</accession>
<dbReference type="GO" id="GO:0030488">
    <property type="term" value="P:tRNA methylation"/>
    <property type="evidence" value="ECO:0007669"/>
    <property type="project" value="TreeGrafter"/>
</dbReference>
<reference evidence="6" key="1">
    <citation type="submission" date="2017-02" db="UniProtKB">
        <authorList>
            <consortium name="WormBaseParasite"/>
        </authorList>
    </citation>
    <scope>IDENTIFICATION</scope>
</reference>